<name>A0A9P8CTD6_9HYPO</name>
<dbReference type="SUPFAM" id="SSF47473">
    <property type="entry name" value="EF-hand"/>
    <property type="match status" value="1"/>
</dbReference>
<dbReference type="InterPro" id="IPR011992">
    <property type="entry name" value="EF-hand-dom_pair"/>
</dbReference>
<protein>
    <recommendedName>
        <fullName evidence="2">Calmodulin</fullName>
    </recommendedName>
</protein>
<dbReference type="FunFam" id="1.10.238.10:FF:000006">
    <property type="entry name" value="Calmodulin 1"/>
    <property type="match status" value="1"/>
</dbReference>
<dbReference type="InterPro" id="IPR050230">
    <property type="entry name" value="CALM/Myosin/TropC-like"/>
</dbReference>
<dbReference type="Proteomes" id="UP000887229">
    <property type="component" value="Unassembled WGS sequence"/>
</dbReference>
<feature type="domain" description="EF-hand" evidence="6">
    <location>
        <begin position="198"/>
        <end position="230"/>
    </location>
</feature>
<reference evidence="7" key="1">
    <citation type="journal article" date="2021" name="IMA Fungus">
        <title>Genomic characterization of three marine fungi, including Emericellopsis atlantica sp. nov. with signatures of a generalist lifestyle and marine biomass degradation.</title>
        <authorList>
            <person name="Hagestad O.C."/>
            <person name="Hou L."/>
            <person name="Andersen J.H."/>
            <person name="Hansen E.H."/>
            <person name="Altermark B."/>
            <person name="Li C."/>
            <person name="Kuhnert E."/>
            <person name="Cox R.J."/>
            <person name="Crous P.W."/>
            <person name="Spatafora J.W."/>
            <person name="Lail K."/>
            <person name="Amirebrahimi M."/>
            <person name="Lipzen A."/>
            <person name="Pangilinan J."/>
            <person name="Andreopoulos W."/>
            <person name="Hayes R.D."/>
            <person name="Ng V."/>
            <person name="Grigoriev I.V."/>
            <person name="Jackson S.A."/>
            <person name="Sutton T.D.S."/>
            <person name="Dobson A.D.W."/>
            <person name="Rama T."/>
        </authorList>
    </citation>
    <scope>NUCLEOTIDE SEQUENCE</scope>
    <source>
        <strain evidence="7">TS7</strain>
    </source>
</reference>
<dbReference type="CDD" id="cd00051">
    <property type="entry name" value="EFh"/>
    <property type="match status" value="2"/>
</dbReference>
<dbReference type="SMART" id="SM00054">
    <property type="entry name" value="EFh"/>
    <property type="match status" value="4"/>
</dbReference>
<keyword evidence="5" id="KW-0106">Calcium</keyword>
<dbReference type="AlphaFoldDB" id="A0A9P8CTD6"/>
<feature type="domain" description="EF-hand" evidence="6">
    <location>
        <begin position="125"/>
        <end position="160"/>
    </location>
</feature>
<evidence type="ECO:0000256" key="5">
    <source>
        <dbReference type="ARBA" id="ARBA00022837"/>
    </source>
</evidence>
<sequence>MVGARLQPVASLGKSPAVLSGYPSLPLILPSGHQHVYELRRQCLSFASHYKYLGLQLKRSNQKIAAIPVTRTVLIYWTSFTMADELTEQQIAEFKEAFALFDKDGDGQITVSELGTVMKSLGLNPSESELQDMLNEVDADGSGAIEFNEFLTMMARKGAGSDPEKELREAFKVFDRDGTGTISRDELRHVMKSLGENLTEDEIDEMLKMADKDGDGTIDYSEFAEIMAHK</sequence>
<organism evidence="7 8">
    <name type="scientific">Emericellopsis atlantica</name>
    <dbReference type="NCBI Taxonomy" id="2614577"/>
    <lineage>
        <taxon>Eukaryota</taxon>
        <taxon>Fungi</taxon>
        <taxon>Dikarya</taxon>
        <taxon>Ascomycota</taxon>
        <taxon>Pezizomycotina</taxon>
        <taxon>Sordariomycetes</taxon>
        <taxon>Hypocreomycetidae</taxon>
        <taxon>Hypocreales</taxon>
        <taxon>Bionectriaceae</taxon>
        <taxon>Emericellopsis</taxon>
    </lineage>
</organism>
<evidence type="ECO:0000256" key="3">
    <source>
        <dbReference type="ARBA" id="ARBA00022723"/>
    </source>
</evidence>
<evidence type="ECO:0000259" key="6">
    <source>
        <dbReference type="PROSITE" id="PS50222"/>
    </source>
</evidence>
<dbReference type="PANTHER" id="PTHR23048">
    <property type="entry name" value="MYOSIN LIGHT CHAIN 1, 3"/>
    <property type="match status" value="1"/>
</dbReference>
<evidence type="ECO:0000256" key="2">
    <source>
        <dbReference type="ARBA" id="ARBA00020786"/>
    </source>
</evidence>
<accession>A0A9P8CTD6</accession>
<dbReference type="FunFam" id="1.10.238.10:FF:000181">
    <property type="entry name" value="CALML5 isoform 1"/>
    <property type="match status" value="1"/>
</dbReference>
<dbReference type="PANTHER" id="PTHR23048:SF0">
    <property type="entry name" value="CALMODULIN LIKE 3"/>
    <property type="match status" value="1"/>
</dbReference>
<feature type="domain" description="EF-hand" evidence="6">
    <location>
        <begin position="162"/>
        <end position="197"/>
    </location>
</feature>
<dbReference type="GO" id="GO:0005509">
    <property type="term" value="F:calcium ion binding"/>
    <property type="evidence" value="ECO:0007669"/>
    <property type="project" value="InterPro"/>
</dbReference>
<proteinExistence type="inferred from homology"/>
<dbReference type="GeneID" id="70293580"/>
<dbReference type="GO" id="GO:0016460">
    <property type="term" value="C:myosin II complex"/>
    <property type="evidence" value="ECO:0007669"/>
    <property type="project" value="TreeGrafter"/>
</dbReference>
<evidence type="ECO:0000313" key="8">
    <source>
        <dbReference type="Proteomes" id="UP000887229"/>
    </source>
</evidence>
<keyword evidence="4" id="KW-0677">Repeat</keyword>
<feature type="domain" description="EF-hand" evidence="6">
    <location>
        <begin position="89"/>
        <end position="124"/>
    </location>
</feature>
<evidence type="ECO:0000313" key="7">
    <source>
        <dbReference type="EMBL" id="KAG9258297.1"/>
    </source>
</evidence>
<keyword evidence="3" id="KW-0479">Metal-binding</keyword>
<dbReference type="InterPro" id="IPR018247">
    <property type="entry name" value="EF_Hand_1_Ca_BS"/>
</dbReference>
<dbReference type="InterPro" id="IPR002048">
    <property type="entry name" value="EF_hand_dom"/>
</dbReference>
<gene>
    <name evidence="7" type="ORF">F5Z01DRAFT_642846</name>
</gene>
<dbReference type="Gene3D" id="1.10.238.10">
    <property type="entry name" value="EF-hand"/>
    <property type="match status" value="3"/>
</dbReference>
<evidence type="ECO:0000256" key="4">
    <source>
        <dbReference type="ARBA" id="ARBA00022737"/>
    </source>
</evidence>
<keyword evidence="8" id="KW-1185">Reference proteome</keyword>
<dbReference type="OrthoDB" id="26525at2759"/>
<dbReference type="RefSeq" id="XP_046122221.1">
    <property type="nucleotide sequence ID" value="XM_046262677.1"/>
</dbReference>
<comment type="caution">
    <text evidence="7">The sequence shown here is derived from an EMBL/GenBank/DDBJ whole genome shotgun (WGS) entry which is preliminary data.</text>
</comment>
<dbReference type="GO" id="GO:0005737">
    <property type="term" value="C:cytoplasm"/>
    <property type="evidence" value="ECO:0007669"/>
    <property type="project" value="UniProtKB-ARBA"/>
</dbReference>
<evidence type="ECO:0000256" key="1">
    <source>
        <dbReference type="ARBA" id="ARBA00009763"/>
    </source>
</evidence>
<dbReference type="Pfam" id="PF13499">
    <property type="entry name" value="EF-hand_7"/>
    <property type="match status" value="2"/>
</dbReference>
<dbReference type="PROSITE" id="PS00018">
    <property type="entry name" value="EF_HAND_1"/>
    <property type="match status" value="4"/>
</dbReference>
<comment type="similarity">
    <text evidence="1">Belongs to the calmodulin family.</text>
</comment>
<dbReference type="PROSITE" id="PS50222">
    <property type="entry name" value="EF_HAND_2"/>
    <property type="match status" value="4"/>
</dbReference>
<dbReference type="EMBL" id="MU251243">
    <property type="protein sequence ID" value="KAG9258297.1"/>
    <property type="molecule type" value="Genomic_DNA"/>
</dbReference>